<dbReference type="GO" id="GO:0006355">
    <property type="term" value="P:regulation of DNA-templated transcription"/>
    <property type="evidence" value="ECO:0007669"/>
    <property type="project" value="InterPro"/>
</dbReference>
<dbReference type="STRING" id="199441.BkAM31D_08615"/>
<gene>
    <name evidence="5" type="primary">gerE_1</name>
    <name evidence="5" type="ORF">BkAM31D_08615</name>
</gene>
<feature type="domain" description="HTH luxR-type" evidence="4">
    <location>
        <begin position="165"/>
        <end position="230"/>
    </location>
</feature>
<keyword evidence="2" id="KW-0238">DNA-binding</keyword>
<keyword evidence="6" id="KW-1185">Reference proteome</keyword>
<keyword evidence="3" id="KW-0804">Transcription</keyword>
<sequence length="233" mass="26465">MIDNITLQDYIKKIEKATTNEDQHILYIRGLVELFSLRNVYLFRYSPIGFSAEGVIHLDQHGKIHTISNVQDDLRSLPLILSAIRNREAEFITTESYLTRTSNQSIPNLVSSMLIIPICMSANVVGYTVSTDFSKSSTSTNIQNLLQTVTLYGKLFGKILESNYHYHHVIPLSKREIEVMQRLAHGNSVKEMSQRMNISEHTVKDYIKSAIKKTGASNRLHATVVLLRKGIIM</sequence>
<dbReference type="AlphaFoldDB" id="A0A1X9MEF5"/>
<evidence type="ECO:0000313" key="6">
    <source>
        <dbReference type="Proteomes" id="UP000193006"/>
    </source>
</evidence>
<dbReference type="InterPro" id="IPR000792">
    <property type="entry name" value="Tscrpt_reg_LuxR_C"/>
</dbReference>
<accession>A0A1X9MEF5</accession>
<dbReference type="RefSeq" id="WP_066152214.1">
    <property type="nucleotide sequence ID" value="NZ_CP020814.1"/>
</dbReference>
<dbReference type="SMART" id="SM00421">
    <property type="entry name" value="HTH_LUXR"/>
    <property type="match status" value="1"/>
</dbReference>
<dbReference type="InterPro" id="IPR016032">
    <property type="entry name" value="Sig_transdc_resp-reg_C-effctor"/>
</dbReference>
<evidence type="ECO:0000259" key="4">
    <source>
        <dbReference type="PROSITE" id="PS50043"/>
    </source>
</evidence>
<name>A0A1X9MEF5_9BACI</name>
<evidence type="ECO:0000256" key="1">
    <source>
        <dbReference type="ARBA" id="ARBA00023015"/>
    </source>
</evidence>
<dbReference type="KEGG" id="bkw:BkAM31D_08615"/>
<evidence type="ECO:0000256" key="2">
    <source>
        <dbReference type="ARBA" id="ARBA00023125"/>
    </source>
</evidence>
<dbReference type="SUPFAM" id="SSF46894">
    <property type="entry name" value="C-terminal effector domain of the bipartite response regulators"/>
    <property type="match status" value="1"/>
</dbReference>
<proteinExistence type="predicted"/>
<dbReference type="PRINTS" id="PR00038">
    <property type="entry name" value="HTHLUXR"/>
</dbReference>
<evidence type="ECO:0000256" key="3">
    <source>
        <dbReference type="ARBA" id="ARBA00023163"/>
    </source>
</evidence>
<organism evidence="5 6">
    <name type="scientific">Halalkalibacter krulwichiae</name>
    <dbReference type="NCBI Taxonomy" id="199441"/>
    <lineage>
        <taxon>Bacteria</taxon>
        <taxon>Bacillati</taxon>
        <taxon>Bacillota</taxon>
        <taxon>Bacilli</taxon>
        <taxon>Bacillales</taxon>
        <taxon>Bacillaceae</taxon>
        <taxon>Halalkalibacter</taxon>
    </lineage>
</organism>
<protein>
    <submittedName>
        <fullName evidence="5">Spore germination protein GerE</fullName>
    </submittedName>
</protein>
<dbReference type="InterPro" id="IPR036388">
    <property type="entry name" value="WH-like_DNA-bd_sf"/>
</dbReference>
<dbReference type="Gene3D" id="1.10.10.10">
    <property type="entry name" value="Winged helix-like DNA-binding domain superfamily/Winged helix DNA-binding domain"/>
    <property type="match status" value="1"/>
</dbReference>
<dbReference type="EMBL" id="CP020814">
    <property type="protein sequence ID" value="ARK29921.1"/>
    <property type="molecule type" value="Genomic_DNA"/>
</dbReference>
<reference evidence="5 6" key="1">
    <citation type="submission" date="2017-04" db="EMBL/GenBank/DDBJ databases">
        <title>Bacillus krulwichiae AM31D Genome sequencing and assembly.</title>
        <authorList>
            <person name="Krulwich T.A."/>
            <person name="Anastor L."/>
            <person name="Ehrlich R."/>
            <person name="Ehrlich G.D."/>
            <person name="Janto B."/>
        </authorList>
    </citation>
    <scope>NUCLEOTIDE SEQUENCE [LARGE SCALE GENOMIC DNA]</scope>
    <source>
        <strain evidence="5 6">AM31D</strain>
    </source>
</reference>
<keyword evidence="1" id="KW-0805">Transcription regulation</keyword>
<dbReference type="CDD" id="cd06170">
    <property type="entry name" value="LuxR_C_like"/>
    <property type="match status" value="1"/>
</dbReference>
<dbReference type="PROSITE" id="PS50043">
    <property type="entry name" value="HTH_LUXR_2"/>
    <property type="match status" value="1"/>
</dbReference>
<evidence type="ECO:0000313" key="5">
    <source>
        <dbReference type="EMBL" id="ARK29921.1"/>
    </source>
</evidence>
<dbReference type="PANTHER" id="PTHR44688">
    <property type="entry name" value="DNA-BINDING TRANSCRIPTIONAL ACTIVATOR DEVR_DOSR"/>
    <property type="match status" value="1"/>
</dbReference>
<dbReference type="Pfam" id="PF00196">
    <property type="entry name" value="GerE"/>
    <property type="match status" value="1"/>
</dbReference>
<dbReference type="PANTHER" id="PTHR44688:SF16">
    <property type="entry name" value="DNA-BINDING TRANSCRIPTIONAL ACTIVATOR DEVR_DOSR"/>
    <property type="match status" value="1"/>
</dbReference>
<dbReference type="Proteomes" id="UP000193006">
    <property type="component" value="Chromosome"/>
</dbReference>
<dbReference type="GO" id="GO:0003677">
    <property type="term" value="F:DNA binding"/>
    <property type="evidence" value="ECO:0007669"/>
    <property type="project" value="UniProtKB-KW"/>
</dbReference>